<dbReference type="eggNOG" id="COG2067">
    <property type="taxonomic scope" value="Bacteria"/>
</dbReference>
<dbReference type="Gene3D" id="2.40.160.60">
    <property type="entry name" value="Outer membrane protein transport protein (OMPP1/FadL/TodX)"/>
    <property type="match status" value="1"/>
</dbReference>
<dbReference type="GO" id="GO:0015483">
    <property type="term" value="F:long-chain fatty acid transporting porin activity"/>
    <property type="evidence" value="ECO:0007669"/>
    <property type="project" value="TreeGrafter"/>
</dbReference>
<evidence type="ECO:0000256" key="4">
    <source>
        <dbReference type="ARBA" id="ARBA00022692"/>
    </source>
</evidence>
<dbReference type="HOGENOM" id="CLU_035981_0_0_6"/>
<dbReference type="PANTHER" id="PTHR35093">
    <property type="entry name" value="OUTER MEMBRANE PROTEIN NMB0088-RELATED"/>
    <property type="match status" value="1"/>
</dbReference>
<evidence type="ECO:0000256" key="6">
    <source>
        <dbReference type="ARBA" id="ARBA00023136"/>
    </source>
</evidence>
<dbReference type="Pfam" id="PF03349">
    <property type="entry name" value="Toluene_X"/>
    <property type="match status" value="1"/>
</dbReference>
<evidence type="ECO:0000256" key="3">
    <source>
        <dbReference type="ARBA" id="ARBA00022452"/>
    </source>
</evidence>
<evidence type="ECO:0000256" key="5">
    <source>
        <dbReference type="ARBA" id="ARBA00022729"/>
    </source>
</evidence>
<dbReference type="InterPro" id="IPR005017">
    <property type="entry name" value="OMPP1/FadL/TodX"/>
</dbReference>
<keyword evidence="5" id="KW-0732">Signal</keyword>
<dbReference type="PANTHER" id="PTHR35093:SF1">
    <property type="entry name" value="OUTER MEMBRANE LONG-CHAIN FATTY ACID RECEPTOR FADL FAMILY"/>
    <property type="match status" value="1"/>
</dbReference>
<evidence type="ECO:0000313" key="9">
    <source>
        <dbReference type="Proteomes" id="UP000001982"/>
    </source>
</evidence>
<sequence length="443" mass="47936">MPQKQSSAKEVVTHTIEISIIMNKFNKTLLATAITLASTQAMSAGFQLNSQSATGIGRAMAGDAIIADNASVLSRNPAAMALFDKKALSVGLTFADIDVNVDDVTKTVPGLGTVNFGDVHGAADSKIIPNFYYINPIDDKFAIGFAAFSNYGTGTDLTPLANAGVNTPVGFMPAPVDLLGNTEVLTVNFNTSMSYRVNEEFSFGFGIDAIYAEGTLTRKGSVPVANVGVVPVTLVDVDADGWAFGAILGMSYEVNADHRFGLSYRFSPTLSAKGDISFNRQDYAKIDIPMADIAQFAGFHQLTDTFAVHYTAQWTSWSDFDHITVKNNPVQQHLKTYHWQDSWFLSLGATYNISQDLTARVGVASDQGVVDQLSSLSIPDSDRHWYTTGLSYQLNEQSSVDLGVAYVRGENVTVKENSAILGEITAHTRSNGTYYSVQYNYSF</sequence>
<gene>
    <name evidence="8" type="ordered locus">Sden_1414</name>
</gene>
<keyword evidence="4" id="KW-0812">Transmembrane</keyword>
<comment type="similarity">
    <text evidence="2">Belongs to the OmpP1/FadL family.</text>
</comment>
<dbReference type="EMBL" id="CP000302">
    <property type="protein sequence ID" value="ABE54700.1"/>
    <property type="molecule type" value="Genomic_DNA"/>
</dbReference>
<dbReference type="GO" id="GO:0009279">
    <property type="term" value="C:cell outer membrane"/>
    <property type="evidence" value="ECO:0007669"/>
    <property type="project" value="UniProtKB-SubCell"/>
</dbReference>
<dbReference type="STRING" id="318161.Sden_1414"/>
<keyword evidence="9" id="KW-1185">Reference proteome</keyword>
<reference evidence="8 9" key="1">
    <citation type="submission" date="2006-03" db="EMBL/GenBank/DDBJ databases">
        <title>Complete sequence of Shewanella denitrificans OS217.</title>
        <authorList>
            <consortium name="US DOE Joint Genome Institute"/>
            <person name="Copeland A."/>
            <person name="Lucas S."/>
            <person name="Lapidus A."/>
            <person name="Barry K."/>
            <person name="Detter J.C."/>
            <person name="Glavina del Rio T."/>
            <person name="Hammon N."/>
            <person name="Israni S."/>
            <person name="Dalin E."/>
            <person name="Tice H."/>
            <person name="Pitluck S."/>
            <person name="Brettin T."/>
            <person name="Bruce D."/>
            <person name="Han C."/>
            <person name="Tapia R."/>
            <person name="Gilna P."/>
            <person name="Kiss H."/>
            <person name="Schmutz J."/>
            <person name="Larimer F."/>
            <person name="Land M."/>
            <person name="Hauser L."/>
            <person name="Kyrpides N."/>
            <person name="Lykidis A."/>
            <person name="Richardson P."/>
        </authorList>
    </citation>
    <scope>NUCLEOTIDE SEQUENCE [LARGE SCALE GENOMIC DNA]</scope>
    <source>
        <strain evidence="9">OS217 / ATCC BAA-1090 / DSM 15013</strain>
    </source>
</reference>
<evidence type="ECO:0000313" key="8">
    <source>
        <dbReference type="EMBL" id="ABE54700.1"/>
    </source>
</evidence>
<evidence type="ECO:0000256" key="2">
    <source>
        <dbReference type="ARBA" id="ARBA00008163"/>
    </source>
</evidence>
<accession>Q12PC6</accession>
<dbReference type="KEGG" id="sdn:Sden_1414"/>
<dbReference type="AlphaFoldDB" id="Q12PC6"/>
<keyword evidence="3" id="KW-1134">Transmembrane beta strand</keyword>
<comment type="subcellular location">
    <subcellularLocation>
        <location evidence="1">Cell outer membrane</location>
        <topology evidence="1">Multi-pass membrane protein</topology>
    </subcellularLocation>
</comment>
<dbReference type="SUPFAM" id="SSF56935">
    <property type="entry name" value="Porins"/>
    <property type="match status" value="1"/>
</dbReference>
<organism evidence="8 9">
    <name type="scientific">Shewanella denitrificans (strain OS217 / ATCC BAA-1090 / DSM 15013)</name>
    <dbReference type="NCBI Taxonomy" id="318161"/>
    <lineage>
        <taxon>Bacteria</taxon>
        <taxon>Pseudomonadati</taxon>
        <taxon>Pseudomonadota</taxon>
        <taxon>Gammaproteobacteria</taxon>
        <taxon>Alteromonadales</taxon>
        <taxon>Shewanellaceae</taxon>
        <taxon>Shewanella</taxon>
    </lineage>
</organism>
<protein>
    <submittedName>
        <fullName evidence="8">Membrane protein involved in aromatic hydrocarbon degradation</fullName>
    </submittedName>
</protein>
<evidence type="ECO:0000256" key="7">
    <source>
        <dbReference type="ARBA" id="ARBA00023237"/>
    </source>
</evidence>
<dbReference type="Proteomes" id="UP000001982">
    <property type="component" value="Chromosome"/>
</dbReference>
<proteinExistence type="inferred from homology"/>
<keyword evidence="6" id="KW-0472">Membrane</keyword>
<evidence type="ECO:0000256" key="1">
    <source>
        <dbReference type="ARBA" id="ARBA00004571"/>
    </source>
</evidence>
<name>Q12PC6_SHEDO</name>
<keyword evidence="7" id="KW-0998">Cell outer membrane</keyword>